<evidence type="ECO:0000313" key="2">
    <source>
        <dbReference type="EMBL" id="JAH85787.1"/>
    </source>
</evidence>
<feature type="transmembrane region" description="Helical" evidence="1">
    <location>
        <begin position="12"/>
        <end position="30"/>
    </location>
</feature>
<proteinExistence type="predicted"/>
<name>A0A0E9W612_ANGAN</name>
<reference evidence="2" key="1">
    <citation type="submission" date="2014-11" db="EMBL/GenBank/DDBJ databases">
        <authorList>
            <person name="Amaro Gonzalez C."/>
        </authorList>
    </citation>
    <scope>NUCLEOTIDE SEQUENCE</scope>
</reference>
<accession>A0A0E9W612</accession>
<keyword evidence="1" id="KW-0472">Membrane</keyword>
<dbReference type="AlphaFoldDB" id="A0A0E9W612"/>
<reference evidence="2" key="2">
    <citation type="journal article" date="2015" name="Fish Shellfish Immunol.">
        <title>Early steps in the European eel (Anguilla anguilla)-Vibrio vulnificus interaction in the gills: Role of the RtxA13 toxin.</title>
        <authorList>
            <person name="Callol A."/>
            <person name="Pajuelo D."/>
            <person name="Ebbesson L."/>
            <person name="Teles M."/>
            <person name="MacKenzie S."/>
            <person name="Amaro C."/>
        </authorList>
    </citation>
    <scope>NUCLEOTIDE SEQUENCE</scope>
</reference>
<protein>
    <submittedName>
        <fullName evidence="2">Uncharacterized protein</fullName>
    </submittedName>
</protein>
<evidence type="ECO:0000256" key="1">
    <source>
        <dbReference type="SAM" id="Phobius"/>
    </source>
</evidence>
<keyword evidence="1" id="KW-1133">Transmembrane helix</keyword>
<sequence>MLLFVFEGINGLWTASSVHYIVLILLFTVFQSTKGSLTRDL</sequence>
<dbReference type="EMBL" id="GBXM01022790">
    <property type="protein sequence ID" value="JAH85787.1"/>
    <property type="molecule type" value="Transcribed_RNA"/>
</dbReference>
<organism evidence="2">
    <name type="scientific">Anguilla anguilla</name>
    <name type="common">European freshwater eel</name>
    <name type="synonym">Muraena anguilla</name>
    <dbReference type="NCBI Taxonomy" id="7936"/>
    <lineage>
        <taxon>Eukaryota</taxon>
        <taxon>Metazoa</taxon>
        <taxon>Chordata</taxon>
        <taxon>Craniata</taxon>
        <taxon>Vertebrata</taxon>
        <taxon>Euteleostomi</taxon>
        <taxon>Actinopterygii</taxon>
        <taxon>Neopterygii</taxon>
        <taxon>Teleostei</taxon>
        <taxon>Anguilliformes</taxon>
        <taxon>Anguillidae</taxon>
        <taxon>Anguilla</taxon>
    </lineage>
</organism>
<keyword evidence="1" id="KW-0812">Transmembrane</keyword>